<dbReference type="SUPFAM" id="SSF51735">
    <property type="entry name" value="NAD(P)-binding Rossmann-fold domains"/>
    <property type="match status" value="1"/>
</dbReference>
<evidence type="ECO:0000256" key="2">
    <source>
        <dbReference type="ARBA" id="ARBA00022553"/>
    </source>
</evidence>
<dbReference type="Gene3D" id="3.40.50.720">
    <property type="entry name" value="NAD(P)-binding Rossmann-like Domain"/>
    <property type="match status" value="1"/>
</dbReference>
<dbReference type="Pfam" id="PF00550">
    <property type="entry name" value="PP-binding"/>
    <property type="match status" value="1"/>
</dbReference>
<gene>
    <name evidence="5" type="ORF">BDZ94DRAFT_1369594</name>
</gene>
<dbReference type="InterPro" id="IPR036291">
    <property type="entry name" value="NAD(P)-bd_dom_sf"/>
</dbReference>
<dbReference type="InterPro" id="IPR042099">
    <property type="entry name" value="ANL_N_sf"/>
</dbReference>
<feature type="transmembrane region" description="Helical" evidence="3">
    <location>
        <begin position="245"/>
        <end position="267"/>
    </location>
</feature>
<reference evidence="5" key="1">
    <citation type="submission" date="2020-11" db="EMBL/GenBank/DDBJ databases">
        <authorList>
            <consortium name="DOE Joint Genome Institute"/>
            <person name="Ahrendt S."/>
            <person name="Riley R."/>
            <person name="Andreopoulos W."/>
            <person name="Labutti K."/>
            <person name="Pangilinan J."/>
            <person name="Ruiz-Duenas F.J."/>
            <person name="Barrasa J.M."/>
            <person name="Sanchez-Garcia M."/>
            <person name="Camarero S."/>
            <person name="Miyauchi S."/>
            <person name="Serrano A."/>
            <person name="Linde D."/>
            <person name="Babiker R."/>
            <person name="Drula E."/>
            <person name="Ayuso-Fernandez I."/>
            <person name="Pacheco R."/>
            <person name="Padilla G."/>
            <person name="Ferreira P."/>
            <person name="Barriuso J."/>
            <person name="Kellner H."/>
            <person name="Castanera R."/>
            <person name="Alfaro M."/>
            <person name="Ramirez L."/>
            <person name="Pisabarro A.G."/>
            <person name="Kuo A."/>
            <person name="Tritt A."/>
            <person name="Lipzen A."/>
            <person name="He G."/>
            <person name="Yan M."/>
            <person name="Ng V."/>
            <person name="Cullen D."/>
            <person name="Martin F."/>
            <person name="Rosso M.-N."/>
            <person name="Henrissat B."/>
            <person name="Hibbett D."/>
            <person name="Martinez A.T."/>
            <person name="Grigoriev I.V."/>
        </authorList>
    </citation>
    <scope>NUCLEOTIDE SEQUENCE</scope>
    <source>
        <strain evidence="5">CBS 247.69</strain>
    </source>
</reference>
<organism evidence="5 6">
    <name type="scientific">Collybia nuda</name>
    <dbReference type="NCBI Taxonomy" id="64659"/>
    <lineage>
        <taxon>Eukaryota</taxon>
        <taxon>Fungi</taxon>
        <taxon>Dikarya</taxon>
        <taxon>Basidiomycota</taxon>
        <taxon>Agaricomycotina</taxon>
        <taxon>Agaricomycetes</taxon>
        <taxon>Agaricomycetidae</taxon>
        <taxon>Agaricales</taxon>
        <taxon>Tricholomatineae</taxon>
        <taxon>Clitocybaceae</taxon>
        <taxon>Collybia</taxon>
    </lineage>
</organism>
<dbReference type="InterPro" id="IPR020806">
    <property type="entry name" value="PKS_PP-bd"/>
</dbReference>
<dbReference type="InterPro" id="IPR051414">
    <property type="entry name" value="Adenylate-forming_Reductase"/>
</dbReference>
<accession>A0A9P6CQ37</accession>
<keyword evidence="3" id="KW-1133">Transmembrane helix</keyword>
<evidence type="ECO:0000313" key="5">
    <source>
        <dbReference type="EMBL" id="KAF9468248.1"/>
    </source>
</evidence>
<keyword evidence="6" id="KW-1185">Reference proteome</keyword>
<dbReference type="InterPro" id="IPR013120">
    <property type="entry name" value="FAR_NAD-bd"/>
</dbReference>
<dbReference type="Pfam" id="PF23562">
    <property type="entry name" value="AMP-binding_C_3"/>
    <property type="match status" value="1"/>
</dbReference>
<dbReference type="Pfam" id="PF07993">
    <property type="entry name" value="NAD_binding_4"/>
    <property type="match status" value="1"/>
</dbReference>
<feature type="transmembrane region" description="Helical" evidence="3">
    <location>
        <begin position="279"/>
        <end position="299"/>
    </location>
</feature>
<keyword evidence="3" id="KW-0472">Membrane</keyword>
<proteinExistence type="predicted"/>
<dbReference type="InterPro" id="IPR009081">
    <property type="entry name" value="PP-bd_ACP"/>
</dbReference>
<keyword evidence="2" id="KW-0597">Phosphoprotein</keyword>
<evidence type="ECO:0000313" key="6">
    <source>
        <dbReference type="Proteomes" id="UP000807353"/>
    </source>
</evidence>
<evidence type="ECO:0000256" key="1">
    <source>
        <dbReference type="ARBA" id="ARBA00022450"/>
    </source>
</evidence>
<dbReference type="Proteomes" id="UP000807353">
    <property type="component" value="Unassembled WGS sequence"/>
</dbReference>
<dbReference type="Pfam" id="PF00501">
    <property type="entry name" value="AMP-binding"/>
    <property type="match status" value="1"/>
</dbReference>
<dbReference type="InterPro" id="IPR020845">
    <property type="entry name" value="AMP-binding_CS"/>
</dbReference>
<dbReference type="InterPro" id="IPR000873">
    <property type="entry name" value="AMP-dep_synth/lig_dom"/>
</dbReference>
<dbReference type="AlphaFoldDB" id="A0A9P6CQ37"/>
<dbReference type="InterPro" id="IPR036736">
    <property type="entry name" value="ACP-like_sf"/>
</dbReference>
<dbReference type="SUPFAM" id="SSF56801">
    <property type="entry name" value="Acetyl-CoA synthetase-like"/>
    <property type="match status" value="1"/>
</dbReference>
<dbReference type="Gene3D" id="3.40.50.12780">
    <property type="entry name" value="N-terminal domain of ligase-like"/>
    <property type="match status" value="1"/>
</dbReference>
<feature type="domain" description="Polyketide synthase-like phosphopantetheine-binding" evidence="4">
    <location>
        <begin position="578"/>
        <end position="650"/>
    </location>
</feature>
<dbReference type="PANTHER" id="PTHR43439:SF2">
    <property type="entry name" value="ENZYME, PUTATIVE (JCVI)-RELATED"/>
    <property type="match status" value="1"/>
</dbReference>
<name>A0A9P6CQ37_9AGAR</name>
<dbReference type="GO" id="GO:0031177">
    <property type="term" value="F:phosphopantetheine binding"/>
    <property type="evidence" value="ECO:0007669"/>
    <property type="project" value="InterPro"/>
</dbReference>
<keyword evidence="3" id="KW-0812">Transmembrane</keyword>
<comment type="caution">
    <text evidence="5">The sequence shown here is derived from an EMBL/GenBank/DDBJ whole genome shotgun (WGS) entry which is preliminary data.</text>
</comment>
<dbReference type="PANTHER" id="PTHR43439">
    <property type="entry name" value="PHENYLACETATE-COENZYME A LIGASE"/>
    <property type="match status" value="1"/>
</dbReference>
<dbReference type="EMBL" id="MU150233">
    <property type="protein sequence ID" value="KAF9468248.1"/>
    <property type="molecule type" value="Genomic_DNA"/>
</dbReference>
<evidence type="ECO:0000259" key="4">
    <source>
        <dbReference type="SMART" id="SM00823"/>
    </source>
</evidence>
<evidence type="ECO:0000256" key="3">
    <source>
        <dbReference type="SAM" id="Phobius"/>
    </source>
</evidence>
<dbReference type="SMART" id="SM00823">
    <property type="entry name" value="PKS_PP"/>
    <property type="match status" value="1"/>
</dbReference>
<protein>
    <submittedName>
        <fullName evidence="5">Acetyl-CoA synthetase-like protein</fullName>
    </submittedName>
</protein>
<sequence length="1074" mass="117530">MDFLLQPSNNPHHAPGFVNPPMDGSLCVPEIYDWHYENNPTHTVFLYEDQPGNLVRVTYSRVVPAMHNAARLVAKKTHIDLQASTIPHTIAILASVDTISYFTTALGLWRAGVVIFLISPRNSVAAVTHLLSKVRPSHLLISTEDSIQDLARSAVRNLAEDAAPGILFMPTFDEMYLPNTPHVPLLPRLHDLSVDRVIMHSSGTTSFPKPIPWNDRQSLQVAAIPQFGAQNLCGRVIACHSIATFHAIGIAVTFWMAVSGFTIATFAPASPAQVPTPDVVWAGAVAVSPTFFWASPIFFEGWMREPAKLAFLKQLQGIIYGGAPLQKVAGDFLASNGVNIHTLYGSTEVGAYAVVLPNSPNLDWEYVTWNPHVDMSFVPLGDGTYELIVIGGPTTELPQVVVNTTFNGHKAHATNDVLLPHPTLPNRWKVVGRLDDQIMLSTGEKTNPGPLEAIICRHPHIASAVMFGRGRFQNGIIIEVKPAYAFDPSDPVKFDAFIADIWPYVKEMNAYAPGHSRLFKEMIIVAHPSRPFSYNHKGAPKRVAILAEYADDIEAIYTEVEKGVRITPPAEWTPDATIDFVRETVNGVLRQPASDSDDLFEWGCDSLQAMWIRQSFVHALGPVISAKMSSGFVYEHPTIQSLAKHMLAFHTQSSEGESSISDAESFLDLYTRDFPTHTPNASAVINGGSEGDVVLVTGTTGALGSALLATLVASKSVAKVYALNRPSKQGGSVAERQEKGLVSRGYSAEVVRSPKVVLVEGETTKTGVKVNEKILDEMRRSVTHIIHNAWRVDFNLSTASFENAIGGTRALVDLALSSPRVAPPRFLFTSSVGVFRNHDSDVPFPEIPIDDPKMPMGQGYSESKWVAERILTEASKTTPLQPVVVRIGQLSGGLNGSWNTSDWVPLIIKSSLKMGILPDLKGICSWIPLDFAARVLVELASSTPKDQTAHLIHPQTIPCHDVFKVFSEELSLPLQPLGQWVKVLEEMAQVNIDSGDRKASNQLLDALPAAKTLDFYKGSVQLEVDSREAMGVANLDLTQALTASRTLREEGSTQKIGPKDVRSWLEYWRSVGFI</sequence>
<keyword evidence="1" id="KW-0596">Phosphopantetheine</keyword>
<dbReference type="SUPFAM" id="SSF47336">
    <property type="entry name" value="ACP-like"/>
    <property type="match status" value="1"/>
</dbReference>
<dbReference type="PROSITE" id="PS00455">
    <property type="entry name" value="AMP_BINDING"/>
    <property type="match status" value="1"/>
</dbReference>
<dbReference type="Gene3D" id="1.10.1200.10">
    <property type="entry name" value="ACP-like"/>
    <property type="match status" value="1"/>
</dbReference>
<dbReference type="OrthoDB" id="429813at2759"/>